<evidence type="ECO:0000313" key="3">
    <source>
        <dbReference type="Proteomes" id="UP001412239"/>
    </source>
</evidence>
<dbReference type="GO" id="GO:0005868">
    <property type="term" value="C:cytoplasmic dynein complex"/>
    <property type="evidence" value="ECO:0007669"/>
    <property type="project" value="TreeGrafter"/>
</dbReference>
<dbReference type="GO" id="GO:0007018">
    <property type="term" value="P:microtubule-based movement"/>
    <property type="evidence" value="ECO:0007669"/>
    <property type="project" value="InterPro"/>
</dbReference>
<dbReference type="GO" id="GO:0007097">
    <property type="term" value="P:nuclear migration"/>
    <property type="evidence" value="ECO:0007669"/>
    <property type="project" value="TreeGrafter"/>
</dbReference>
<dbReference type="EMBL" id="LN891041">
    <property type="protein sequence ID" value="CUS10712.1"/>
    <property type="molecule type" value="Genomic_DNA"/>
</dbReference>
<keyword evidence="3" id="KW-1185">Reference proteome</keyword>
<evidence type="ECO:0000259" key="1">
    <source>
        <dbReference type="Pfam" id="PF12774"/>
    </source>
</evidence>
<feature type="domain" description="Dynein heavy chain hydrolytic ATP-binding dynein motor region" evidence="1">
    <location>
        <begin position="1"/>
        <end position="38"/>
    </location>
</feature>
<dbReference type="GO" id="GO:0008569">
    <property type="term" value="F:minus-end-directed microtubule motor activity"/>
    <property type="evidence" value="ECO:0007669"/>
    <property type="project" value="TreeGrafter"/>
</dbReference>
<dbReference type="GO" id="GO:0007052">
    <property type="term" value="P:mitotic spindle organization"/>
    <property type="evidence" value="ECO:0007669"/>
    <property type="project" value="TreeGrafter"/>
</dbReference>
<accession>A0A292PSV1</accession>
<dbReference type="GO" id="GO:0005524">
    <property type="term" value="F:ATP binding"/>
    <property type="evidence" value="ECO:0007669"/>
    <property type="project" value="InterPro"/>
</dbReference>
<dbReference type="AlphaFoldDB" id="A0A292PSV1"/>
<gene>
    <name evidence="2" type="ORF">GSTUAT00005222001</name>
</gene>
<dbReference type="Pfam" id="PF12774">
    <property type="entry name" value="AAA_6"/>
    <property type="match status" value="1"/>
</dbReference>
<proteinExistence type="predicted"/>
<dbReference type="GO" id="GO:0005881">
    <property type="term" value="C:cytoplasmic microtubule"/>
    <property type="evidence" value="ECO:0007669"/>
    <property type="project" value="TreeGrafter"/>
</dbReference>
<protein>
    <recommendedName>
        <fullName evidence="1">Dynein heavy chain hydrolytic ATP-binding dynein motor region domain-containing protein</fullName>
    </recommendedName>
</protein>
<name>A0A292PSV1_9PEZI</name>
<dbReference type="GO" id="GO:0005938">
    <property type="term" value="C:cell cortex"/>
    <property type="evidence" value="ECO:0007669"/>
    <property type="project" value="TreeGrafter"/>
</dbReference>
<dbReference type="InterPro" id="IPR026983">
    <property type="entry name" value="DHC"/>
</dbReference>
<dbReference type="GO" id="GO:0045505">
    <property type="term" value="F:dynein intermediate chain binding"/>
    <property type="evidence" value="ECO:0007669"/>
    <property type="project" value="InterPro"/>
</dbReference>
<sequence>MNPGYASGSNLPDNLRKLSRSFSMLKPNNKLIAEVMLY</sequence>
<evidence type="ECO:0000313" key="2">
    <source>
        <dbReference type="EMBL" id="CUS10712.1"/>
    </source>
</evidence>
<dbReference type="Proteomes" id="UP001412239">
    <property type="component" value="Unassembled WGS sequence"/>
</dbReference>
<dbReference type="GO" id="GO:0051959">
    <property type="term" value="F:dynein light intermediate chain binding"/>
    <property type="evidence" value="ECO:0007669"/>
    <property type="project" value="InterPro"/>
</dbReference>
<reference evidence="2" key="1">
    <citation type="submission" date="2015-10" db="EMBL/GenBank/DDBJ databases">
        <authorList>
            <person name="Regsiter A."/>
            <person name="william w."/>
        </authorList>
    </citation>
    <scope>NUCLEOTIDE SEQUENCE</scope>
    <source>
        <strain evidence="2">Montdore</strain>
    </source>
</reference>
<dbReference type="PANTHER" id="PTHR10676">
    <property type="entry name" value="DYNEIN HEAVY CHAIN FAMILY PROTEIN"/>
    <property type="match status" value="1"/>
</dbReference>
<dbReference type="GO" id="GO:0031122">
    <property type="term" value="P:cytoplasmic microtubule organization"/>
    <property type="evidence" value="ECO:0007669"/>
    <property type="project" value="TreeGrafter"/>
</dbReference>
<dbReference type="PANTHER" id="PTHR10676:SF314">
    <property type="entry name" value="CYTOPLASMIC DYNEIN 1 HEAVY CHAIN 1"/>
    <property type="match status" value="1"/>
</dbReference>
<organism evidence="2 3">
    <name type="scientific">Tuber aestivum</name>
    <name type="common">summer truffle</name>
    <dbReference type="NCBI Taxonomy" id="59557"/>
    <lineage>
        <taxon>Eukaryota</taxon>
        <taxon>Fungi</taxon>
        <taxon>Dikarya</taxon>
        <taxon>Ascomycota</taxon>
        <taxon>Pezizomycotina</taxon>
        <taxon>Pezizomycetes</taxon>
        <taxon>Pezizales</taxon>
        <taxon>Tuberaceae</taxon>
        <taxon>Tuber</taxon>
    </lineage>
</organism>
<dbReference type="InterPro" id="IPR035699">
    <property type="entry name" value="AAA_6"/>
</dbReference>